<dbReference type="Proteomes" id="UP000324974">
    <property type="component" value="Chromosome"/>
</dbReference>
<name>A0A5C1APQ4_9BACT</name>
<accession>A0A5C1APQ4</accession>
<keyword evidence="4" id="KW-1185">Reference proteome</keyword>
<protein>
    <submittedName>
        <fullName evidence="3">Helix-turn-helix domain-containing protein</fullName>
    </submittedName>
</protein>
<evidence type="ECO:0000313" key="4">
    <source>
        <dbReference type="Proteomes" id="UP000324974"/>
    </source>
</evidence>
<dbReference type="OrthoDB" id="5511137at2"/>
<gene>
    <name evidence="3" type="ORF">PX52LOC_06264</name>
</gene>
<proteinExistence type="predicted"/>
<dbReference type="AlphaFoldDB" id="A0A5C1APQ4"/>
<feature type="domain" description="Winged helix-turn helix" evidence="2">
    <location>
        <begin position="92"/>
        <end position="148"/>
    </location>
</feature>
<dbReference type="SUPFAM" id="SSF46689">
    <property type="entry name" value="Homeodomain-like"/>
    <property type="match status" value="1"/>
</dbReference>
<dbReference type="EMBL" id="CP042425">
    <property type="protein sequence ID" value="QEL19204.1"/>
    <property type="molecule type" value="Genomic_DNA"/>
</dbReference>
<dbReference type="RefSeq" id="WP_149113623.1">
    <property type="nucleotide sequence ID" value="NZ_CP042425.1"/>
</dbReference>
<feature type="region of interest" description="Disordered" evidence="1">
    <location>
        <begin position="124"/>
        <end position="185"/>
    </location>
</feature>
<dbReference type="InterPro" id="IPR047655">
    <property type="entry name" value="Transpos_IS630-like"/>
</dbReference>
<dbReference type="KEGG" id="lrs:PX52LOC_06264"/>
<organism evidence="3 4">
    <name type="scientific">Limnoglobus roseus</name>
    <dbReference type="NCBI Taxonomy" id="2598579"/>
    <lineage>
        <taxon>Bacteria</taxon>
        <taxon>Pseudomonadati</taxon>
        <taxon>Planctomycetota</taxon>
        <taxon>Planctomycetia</taxon>
        <taxon>Gemmatales</taxon>
        <taxon>Gemmataceae</taxon>
        <taxon>Limnoglobus</taxon>
    </lineage>
</organism>
<sequence>MRSKGTAQELEARRRLAVAKCVEGWTQVEVAAFLDVHPVTVAKWMARHRRDGDAGLTAKPTPGRPRFLTPAQERQVLRWLDQKPTAHGFRTDLWTSRRVADLIRRKLGVAFHPDYLRAWMRGRGYSPQKPRRRAKQKDQPAIDGWVKNDWPRIEKSVRAAGAPRPDRRDGAVPQPAGEAVVGQGR</sequence>
<reference evidence="4" key="1">
    <citation type="submission" date="2019-08" db="EMBL/GenBank/DDBJ databases">
        <title>Limnoglobus roseus gen. nov., sp. nov., a novel freshwater planctomycete with a giant genome from the family Gemmataceae.</title>
        <authorList>
            <person name="Kulichevskaya I.S."/>
            <person name="Naumoff D.G."/>
            <person name="Miroshnikov K."/>
            <person name="Ivanova A."/>
            <person name="Philippov D.A."/>
            <person name="Hakobyan A."/>
            <person name="Rijpstra I.C."/>
            <person name="Sinninghe Damste J.S."/>
            <person name="Liesack W."/>
            <person name="Dedysh S.N."/>
        </authorList>
    </citation>
    <scope>NUCLEOTIDE SEQUENCE [LARGE SCALE GENOMIC DNA]</scope>
    <source>
        <strain evidence="4">PX52</strain>
    </source>
</reference>
<dbReference type="InterPro" id="IPR009057">
    <property type="entry name" value="Homeodomain-like_sf"/>
</dbReference>
<evidence type="ECO:0000313" key="3">
    <source>
        <dbReference type="EMBL" id="QEL19204.1"/>
    </source>
</evidence>
<dbReference type="NCBIfam" id="NF033545">
    <property type="entry name" value="transpos_IS630"/>
    <property type="match status" value="1"/>
</dbReference>
<dbReference type="Pfam" id="PF13592">
    <property type="entry name" value="HTH_33"/>
    <property type="match status" value="1"/>
</dbReference>
<evidence type="ECO:0000256" key="1">
    <source>
        <dbReference type="SAM" id="MobiDB-lite"/>
    </source>
</evidence>
<dbReference type="Pfam" id="PF13551">
    <property type="entry name" value="HTH_29"/>
    <property type="match status" value="1"/>
</dbReference>
<evidence type="ECO:0000259" key="2">
    <source>
        <dbReference type="Pfam" id="PF13592"/>
    </source>
</evidence>
<dbReference type="InterPro" id="IPR025959">
    <property type="entry name" value="Winged_HTH_dom"/>
</dbReference>